<evidence type="ECO:0000256" key="1">
    <source>
        <dbReference type="SAM" id="Phobius"/>
    </source>
</evidence>
<feature type="transmembrane region" description="Helical" evidence="1">
    <location>
        <begin position="284"/>
        <end position="311"/>
    </location>
</feature>
<evidence type="ECO:0000313" key="3">
    <source>
        <dbReference type="Proteomes" id="UP000190064"/>
    </source>
</evidence>
<feature type="transmembrane region" description="Helical" evidence="1">
    <location>
        <begin position="104"/>
        <end position="125"/>
    </location>
</feature>
<proteinExistence type="predicted"/>
<dbReference type="SUPFAM" id="SSF103473">
    <property type="entry name" value="MFS general substrate transporter"/>
    <property type="match status" value="1"/>
</dbReference>
<keyword evidence="1" id="KW-0472">Membrane</keyword>
<name>A0A1T1HDW0_OCELI</name>
<keyword evidence="1" id="KW-0812">Transmembrane</keyword>
<dbReference type="EMBL" id="MTSD02000001">
    <property type="protein sequence ID" value="OOV88039.1"/>
    <property type="molecule type" value="Genomic_DNA"/>
</dbReference>
<dbReference type="PANTHER" id="PTHR23526:SF2">
    <property type="entry name" value="MAJOR FACILITATOR SUPERFAMILY (MFS) PROFILE DOMAIN-CONTAINING PROTEIN"/>
    <property type="match status" value="1"/>
</dbReference>
<keyword evidence="1" id="KW-1133">Transmembrane helix</keyword>
<comment type="caution">
    <text evidence="2">The sequence shown here is derived from an EMBL/GenBank/DDBJ whole genome shotgun (WGS) entry which is preliminary data.</text>
</comment>
<feature type="transmembrane region" description="Helical" evidence="1">
    <location>
        <begin position="169"/>
        <end position="190"/>
    </location>
</feature>
<dbReference type="InterPro" id="IPR052528">
    <property type="entry name" value="Sugar_transport-like"/>
</dbReference>
<feature type="transmembrane region" description="Helical" evidence="1">
    <location>
        <begin position="410"/>
        <end position="431"/>
    </location>
</feature>
<evidence type="ECO:0000313" key="2">
    <source>
        <dbReference type="EMBL" id="OOV88039.1"/>
    </source>
</evidence>
<accession>A0A1T1HDW0</accession>
<organism evidence="2 3">
    <name type="scientific">Oceanospirillum linum</name>
    <dbReference type="NCBI Taxonomy" id="966"/>
    <lineage>
        <taxon>Bacteria</taxon>
        <taxon>Pseudomonadati</taxon>
        <taxon>Pseudomonadota</taxon>
        <taxon>Gammaproteobacteria</taxon>
        <taxon>Oceanospirillales</taxon>
        <taxon>Oceanospirillaceae</taxon>
        <taxon>Oceanospirillum</taxon>
    </lineage>
</organism>
<gene>
    <name evidence="2" type="ORF">BTA35_0200295</name>
</gene>
<feature type="transmembrane region" description="Helical" evidence="1">
    <location>
        <begin position="318"/>
        <end position="340"/>
    </location>
</feature>
<feature type="transmembrane region" description="Helical" evidence="1">
    <location>
        <begin position="202"/>
        <end position="222"/>
    </location>
</feature>
<feature type="transmembrane region" description="Helical" evidence="1">
    <location>
        <begin position="384"/>
        <end position="404"/>
    </location>
</feature>
<feature type="transmembrane region" description="Helical" evidence="1">
    <location>
        <begin position="346"/>
        <end position="364"/>
    </location>
</feature>
<dbReference type="InterPro" id="IPR036259">
    <property type="entry name" value="MFS_trans_sf"/>
</dbReference>
<dbReference type="STRING" id="966.BTA35_0200295"/>
<reference evidence="2" key="1">
    <citation type="submission" date="2017-02" db="EMBL/GenBank/DDBJ databases">
        <title>Draft Genome Sequence of the Salt Water Bacterium Oceanospirillum linum ATCC 11336.</title>
        <authorList>
            <person name="Trachtenberg A.M."/>
            <person name="Carney J.G."/>
            <person name="Linnane J.D."/>
            <person name="Rheaume B.A."/>
            <person name="Pitts N.L."/>
            <person name="Mykles D.L."/>
            <person name="Maclea K.S."/>
        </authorList>
    </citation>
    <scope>NUCLEOTIDE SEQUENCE [LARGE SCALE GENOMIC DNA]</scope>
    <source>
        <strain evidence="2">ATCC 11336</strain>
    </source>
</reference>
<feature type="transmembrane region" description="Helical" evidence="1">
    <location>
        <begin position="57"/>
        <end position="79"/>
    </location>
</feature>
<dbReference type="RefSeq" id="WP_077242448.1">
    <property type="nucleotide sequence ID" value="NZ_FXTS01000001.1"/>
</dbReference>
<dbReference type="PANTHER" id="PTHR23526">
    <property type="entry name" value="INTEGRAL MEMBRANE TRANSPORT PROTEIN-RELATED"/>
    <property type="match status" value="1"/>
</dbReference>
<sequence length="436" mass="46628">MEKLVDNLYEKLANVEDARACKDISPEACREVPGNFTKTLFSQFLTKLGDAFANPKVVLPALMSMAGAPFYLIGFLVPIRESGSLIPQLLIANFVRKMAIRKTAWVLGSVIQALCMFAIALSLFYLTGELAGWSVITLLVMFSLARGLCSVASKDVTGKTIPKPRRGRLSGLAASMAGGITLVAGIILYIKGQSAEAGSDVLFYALFIGLGGILWLMAALLFSQVREEPGETDGGKNGFLHALEKLSLLKTDKNFRHFVLTRPLLLCTALSAPYYVILSGEYQSVALALGVFVITSGLAGLLSGPFWGLFADNSSRQVMIAAALIAATLGISVNAVALWLPELMASIWLLPLGYFILTIAHEGVRIGRKTYLVNMATGNQRTDYVSVSNTCIGVVLLLIGFGSALSGFSALNLIFALSVLGVLGAVMAYVLPEVER</sequence>
<keyword evidence="3" id="KW-1185">Reference proteome</keyword>
<protein>
    <submittedName>
        <fullName evidence="2">MFS transporter</fullName>
    </submittedName>
</protein>
<dbReference type="AlphaFoldDB" id="A0A1T1HDW0"/>
<feature type="transmembrane region" description="Helical" evidence="1">
    <location>
        <begin position="131"/>
        <end position="149"/>
    </location>
</feature>
<feature type="transmembrane region" description="Helical" evidence="1">
    <location>
        <begin position="259"/>
        <end position="278"/>
    </location>
</feature>
<dbReference type="Gene3D" id="1.20.1250.20">
    <property type="entry name" value="MFS general substrate transporter like domains"/>
    <property type="match status" value="2"/>
</dbReference>
<dbReference type="Proteomes" id="UP000190064">
    <property type="component" value="Unassembled WGS sequence"/>
</dbReference>